<keyword evidence="4" id="KW-1185">Reference proteome</keyword>
<comment type="caution">
    <text evidence="3">The sequence shown here is derived from an EMBL/GenBank/DDBJ whole genome shotgun (WGS) entry which is preliminary data.</text>
</comment>
<name>A0AAV9GUP9_9PEZI</name>
<keyword evidence="1" id="KW-0812">Transmembrane</keyword>
<accession>A0AAV9GUP9</accession>
<evidence type="ECO:0000256" key="1">
    <source>
        <dbReference type="SAM" id="Phobius"/>
    </source>
</evidence>
<keyword evidence="1" id="KW-1133">Transmembrane helix</keyword>
<sequence length="542" mass="63280">MSSFHLISRPFLKSCQQYNDYPSKLVERVRYGFPQLQLYHERFKNRQEELNLFAPGDKFFVPYWDVSEDGKVEQRNLLSEDELGRWLGDQYQLDPSDSGKGPARVCSIKPDPQARFVFLESASSVAPIETTASALKRVLSYYQVMPYFPDFLYSFGPRNSDERESAGFSSFRTETTLQNVKPALDMPALKRSGRRFQFCATFKGISSVLFDNGHGSKTETWRIRSAVIYHQFDIQYGTQLWIIGDPLQSIHGIVREHIHEQKDHAARFNTPLQSFKTSLEMLLHYSQWATEDWRWRVQFSEEEIHKSTQHYVIINPDRDVRWDRNGMLVIQNLIEHLTDTVTCIESNIAIMNRLQSFYKDLVDNPAWPQNEISEYKWAVREFASQLGEHIYDLSMQLKRANIALQIGKDRKEILIQHLAAQNAAKQEDYTQIMYRQQHKTSLDAVAMKVITVITLVYLPMTFVSTFFSTDVVKYQPEDDSSNSTGMQSETSKERVSVLALERFFTISIPLMLLTFLCAFGWYRWERYKMNKKAGRYEKGFDV</sequence>
<dbReference type="InterPro" id="IPR058257">
    <property type="entry name" value="CorA-like_dom"/>
</dbReference>
<reference evidence="3" key="2">
    <citation type="submission" date="2023-05" db="EMBL/GenBank/DDBJ databases">
        <authorList>
            <consortium name="Lawrence Berkeley National Laboratory"/>
            <person name="Steindorff A."/>
            <person name="Hensen N."/>
            <person name="Bonometti L."/>
            <person name="Westerberg I."/>
            <person name="Brannstrom I.O."/>
            <person name="Guillou S."/>
            <person name="Cros-Aarteil S."/>
            <person name="Calhoun S."/>
            <person name="Haridas S."/>
            <person name="Kuo A."/>
            <person name="Mondo S."/>
            <person name="Pangilinan J."/>
            <person name="Riley R."/>
            <person name="Labutti K."/>
            <person name="Andreopoulos B."/>
            <person name="Lipzen A."/>
            <person name="Chen C."/>
            <person name="Yanf M."/>
            <person name="Daum C."/>
            <person name="Ng V."/>
            <person name="Clum A."/>
            <person name="Ohm R."/>
            <person name="Martin F."/>
            <person name="Silar P."/>
            <person name="Natvig D."/>
            <person name="Lalanne C."/>
            <person name="Gautier V."/>
            <person name="Ament-Velasquez S.L."/>
            <person name="Kruys A."/>
            <person name="Hutchinson M.I."/>
            <person name="Powell A.J."/>
            <person name="Barry K."/>
            <person name="Miller A.N."/>
            <person name="Grigoriev I.V."/>
            <person name="Debuchy R."/>
            <person name="Gladieux P."/>
            <person name="Thoren M.H."/>
            <person name="Johannesson H."/>
        </authorList>
    </citation>
    <scope>NUCLEOTIDE SEQUENCE</scope>
    <source>
        <strain evidence="3">PSN243</strain>
    </source>
</reference>
<reference evidence="3" key="1">
    <citation type="journal article" date="2023" name="Mol. Phylogenet. Evol.">
        <title>Genome-scale phylogeny and comparative genomics of the fungal order Sordariales.</title>
        <authorList>
            <person name="Hensen N."/>
            <person name="Bonometti L."/>
            <person name="Westerberg I."/>
            <person name="Brannstrom I.O."/>
            <person name="Guillou S."/>
            <person name="Cros-Aarteil S."/>
            <person name="Calhoun S."/>
            <person name="Haridas S."/>
            <person name="Kuo A."/>
            <person name="Mondo S."/>
            <person name="Pangilinan J."/>
            <person name="Riley R."/>
            <person name="LaButti K."/>
            <person name="Andreopoulos B."/>
            <person name="Lipzen A."/>
            <person name="Chen C."/>
            <person name="Yan M."/>
            <person name="Daum C."/>
            <person name="Ng V."/>
            <person name="Clum A."/>
            <person name="Steindorff A."/>
            <person name="Ohm R.A."/>
            <person name="Martin F."/>
            <person name="Silar P."/>
            <person name="Natvig D.O."/>
            <person name="Lalanne C."/>
            <person name="Gautier V."/>
            <person name="Ament-Velasquez S.L."/>
            <person name="Kruys A."/>
            <person name="Hutchinson M.I."/>
            <person name="Powell A.J."/>
            <person name="Barry K."/>
            <person name="Miller A.N."/>
            <person name="Grigoriev I.V."/>
            <person name="Debuchy R."/>
            <person name="Gladieux P."/>
            <person name="Hiltunen Thoren M."/>
            <person name="Johannesson H."/>
        </authorList>
    </citation>
    <scope>NUCLEOTIDE SEQUENCE</scope>
    <source>
        <strain evidence="3">PSN243</strain>
    </source>
</reference>
<organism evidence="3 4">
    <name type="scientific">Podospora aff. communis PSN243</name>
    <dbReference type="NCBI Taxonomy" id="3040156"/>
    <lineage>
        <taxon>Eukaryota</taxon>
        <taxon>Fungi</taxon>
        <taxon>Dikarya</taxon>
        <taxon>Ascomycota</taxon>
        <taxon>Pezizomycotina</taxon>
        <taxon>Sordariomycetes</taxon>
        <taxon>Sordariomycetidae</taxon>
        <taxon>Sordariales</taxon>
        <taxon>Podosporaceae</taxon>
        <taxon>Podospora</taxon>
    </lineage>
</organism>
<dbReference type="AlphaFoldDB" id="A0AAV9GUP9"/>
<dbReference type="EMBL" id="MU865929">
    <property type="protein sequence ID" value="KAK4451108.1"/>
    <property type="molecule type" value="Genomic_DNA"/>
</dbReference>
<evidence type="ECO:0000313" key="4">
    <source>
        <dbReference type="Proteomes" id="UP001321760"/>
    </source>
</evidence>
<dbReference type="Pfam" id="PF26616">
    <property type="entry name" value="CorA-like"/>
    <property type="match status" value="1"/>
</dbReference>
<dbReference type="Gene3D" id="1.20.58.340">
    <property type="entry name" value="Magnesium transport protein CorA, transmembrane region"/>
    <property type="match status" value="1"/>
</dbReference>
<evidence type="ECO:0000259" key="2">
    <source>
        <dbReference type="Pfam" id="PF26616"/>
    </source>
</evidence>
<keyword evidence="1" id="KW-0472">Membrane</keyword>
<proteinExistence type="predicted"/>
<gene>
    <name evidence="3" type="ORF">QBC34DRAFT_58067</name>
</gene>
<feature type="transmembrane region" description="Helical" evidence="1">
    <location>
        <begin position="503"/>
        <end position="522"/>
    </location>
</feature>
<evidence type="ECO:0000313" key="3">
    <source>
        <dbReference type="EMBL" id="KAK4451108.1"/>
    </source>
</evidence>
<protein>
    <recommendedName>
        <fullName evidence="2">CorA-like transporter domain-containing protein</fullName>
    </recommendedName>
</protein>
<dbReference type="Proteomes" id="UP001321760">
    <property type="component" value="Unassembled WGS sequence"/>
</dbReference>
<feature type="domain" description="CorA-like transporter" evidence="2">
    <location>
        <begin position="13"/>
        <end position="310"/>
    </location>
</feature>